<dbReference type="EMBL" id="QFQP01000022">
    <property type="protein sequence ID" value="PZR09131.1"/>
    <property type="molecule type" value="Genomic_DNA"/>
</dbReference>
<dbReference type="InterPro" id="IPR033399">
    <property type="entry name" value="TP_0789-like"/>
</dbReference>
<feature type="region of interest" description="Disordered" evidence="1">
    <location>
        <begin position="29"/>
        <end position="57"/>
    </location>
</feature>
<dbReference type="Proteomes" id="UP000249061">
    <property type="component" value="Unassembled WGS sequence"/>
</dbReference>
<evidence type="ECO:0000256" key="1">
    <source>
        <dbReference type="SAM" id="MobiDB-lite"/>
    </source>
</evidence>
<protein>
    <recommendedName>
        <fullName evidence="2">Uncharacterized protein TP-0789 domain-containing protein</fullName>
    </recommendedName>
</protein>
<sequence>MTRRRSKPTRGVNWRAVGRGVRSSGWCRPERRRRETRGSARSSRSCAPRCPNSGSNRGLRRLLHMMRVTLMGALLMASMALADETAAEISKKSRERGALNLVDLTAEMKLTSTGADGRTKEQVLTSSSRSIGGKSHALARFSSPVGVAGVAVLTIAGEQGQGDDVSLYLPKLKRVRKVARSDRGKAFMDTDFSYADIASNGTRDEDTRRLADEKIEGRDCYVLAGKGDETSPYGEVKLYVDKQTYVPMKVEYADKAGKPLKRYRTLKLKQFKDRVLAAESVMENLQANTRTQMSVLKLEDSTLGDDAFTERALERG</sequence>
<accession>A0A2W5VFV4</accession>
<feature type="compositionally biased region" description="Low complexity" evidence="1">
    <location>
        <begin position="39"/>
        <end position="51"/>
    </location>
</feature>
<evidence type="ECO:0000259" key="2">
    <source>
        <dbReference type="Pfam" id="PF17131"/>
    </source>
</evidence>
<organism evidence="3 4">
    <name type="scientific">Archangium gephyra</name>
    <dbReference type="NCBI Taxonomy" id="48"/>
    <lineage>
        <taxon>Bacteria</taxon>
        <taxon>Pseudomonadati</taxon>
        <taxon>Myxococcota</taxon>
        <taxon>Myxococcia</taxon>
        <taxon>Myxococcales</taxon>
        <taxon>Cystobacterineae</taxon>
        <taxon>Archangiaceae</taxon>
        <taxon>Archangium</taxon>
    </lineage>
</organism>
<reference evidence="3 4" key="1">
    <citation type="submission" date="2017-08" db="EMBL/GenBank/DDBJ databases">
        <title>Infants hospitalized years apart are colonized by the same room-sourced microbial strains.</title>
        <authorList>
            <person name="Brooks B."/>
            <person name="Olm M.R."/>
            <person name="Firek B.A."/>
            <person name="Baker R."/>
            <person name="Thomas B.C."/>
            <person name="Morowitz M.J."/>
            <person name="Banfield J.F."/>
        </authorList>
    </citation>
    <scope>NUCLEOTIDE SEQUENCE [LARGE SCALE GENOMIC DNA]</scope>
    <source>
        <strain evidence="3">S2_003_000_R2_14</strain>
    </source>
</reference>
<dbReference type="AlphaFoldDB" id="A0A2W5VFV4"/>
<feature type="compositionally biased region" description="Basic and acidic residues" evidence="1">
    <location>
        <begin position="29"/>
        <end position="38"/>
    </location>
</feature>
<name>A0A2W5VFV4_9BACT</name>
<dbReference type="Pfam" id="PF17131">
    <property type="entry name" value="LolA_like"/>
    <property type="match status" value="1"/>
</dbReference>
<comment type="caution">
    <text evidence="3">The sequence shown here is derived from an EMBL/GenBank/DDBJ whole genome shotgun (WGS) entry which is preliminary data.</text>
</comment>
<dbReference type="CDD" id="cd16329">
    <property type="entry name" value="LolA_like"/>
    <property type="match status" value="1"/>
</dbReference>
<proteinExistence type="predicted"/>
<feature type="domain" description="Uncharacterized protein TP-0789" evidence="2">
    <location>
        <begin position="134"/>
        <end position="315"/>
    </location>
</feature>
<gene>
    <name evidence="3" type="ORF">DI536_23140</name>
</gene>
<evidence type="ECO:0000313" key="3">
    <source>
        <dbReference type="EMBL" id="PZR09131.1"/>
    </source>
</evidence>
<dbReference type="Gene3D" id="2.50.20.10">
    <property type="entry name" value="Lipoprotein localisation LolA/LolB/LppX"/>
    <property type="match status" value="1"/>
</dbReference>
<evidence type="ECO:0000313" key="4">
    <source>
        <dbReference type="Proteomes" id="UP000249061"/>
    </source>
</evidence>